<evidence type="ECO:0000256" key="7">
    <source>
        <dbReference type="ARBA" id="ARBA00022989"/>
    </source>
</evidence>
<reference evidence="14" key="1">
    <citation type="submission" date="2019-02" db="EMBL/GenBank/DDBJ databases">
        <authorList>
            <person name="Gruber-Vodicka R. H."/>
            <person name="Seah K. B. B."/>
        </authorList>
    </citation>
    <scope>NUCLEOTIDE SEQUENCE</scope>
    <source>
        <strain evidence="14">BECK_DK47</strain>
    </source>
</reference>
<evidence type="ECO:0000256" key="1">
    <source>
        <dbReference type="ARBA" id="ARBA00004606"/>
    </source>
</evidence>
<dbReference type="InterPro" id="IPR055270">
    <property type="entry name" value="Glyco_tran_10_C"/>
</dbReference>
<accession>A0A450ST20</accession>
<comment type="similarity">
    <text evidence="2">Belongs to the glycosyltransferase 10 family.</text>
</comment>
<dbReference type="InterPro" id="IPR038577">
    <property type="entry name" value="GT10-like_C_sf"/>
</dbReference>
<dbReference type="GO" id="GO:0046920">
    <property type="term" value="F:alpha-(1-&gt;3)-fucosyltransferase activity"/>
    <property type="evidence" value="ECO:0007669"/>
    <property type="project" value="TreeGrafter"/>
</dbReference>
<evidence type="ECO:0000259" key="13">
    <source>
        <dbReference type="Pfam" id="PF17039"/>
    </source>
</evidence>
<evidence type="ECO:0000313" key="14">
    <source>
        <dbReference type="EMBL" id="VFJ57199.1"/>
    </source>
</evidence>
<dbReference type="InterPro" id="IPR031481">
    <property type="entry name" value="Glyco_tran_10_N"/>
</dbReference>
<keyword evidence="5" id="KW-0812">Transmembrane</keyword>
<evidence type="ECO:0000256" key="6">
    <source>
        <dbReference type="ARBA" id="ARBA00022968"/>
    </source>
</evidence>
<evidence type="ECO:0000256" key="9">
    <source>
        <dbReference type="ARBA" id="ARBA00023180"/>
    </source>
</evidence>
<dbReference type="FunFam" id="3.40.50.11660:FF:000002">
    <property type="entry name" value="Alpha-(1,3)-fucosyltransferase"/>
    <property type="match status" value="1"/>
</dbReference>
<evidence type="ECO:0000256" key="3">
    <source>
        <dbReference type="ARBA" id="ARBA00022676"/>
    </source>
</evidence>
<dbReference type="GO" id="GO:0016020">
    <property type="term" value="C:membrane"/>
    <property type="evidence" value="ECO:0007669"/>
    <property type="project" value="UniProtKB-SubCell"/>
</dbReference>
<dbReference type="Pfam" id="PF00852">
    <property type="entry name" value="Glyco_transf_10"/>
    <property type="match status" value="1"/>
</dbReference>
<keyword evidence="3 14" id="KW-0328">Glycosyltransferase</keyword>
<dbReference type="Gene3D" id="3.40.50.11660">
    <property type="entry name" value="Glycosyl transferase family 10, C-terminal domain"/>
    <property type="match status" value="1"/>
</dbReference>
<feature type="domain" description="Fucosyltransferase C-terminal" evidence="12">
    <location>
        <begin position="121"/>
        <end position="289"/>
    </location>
</feature>
<evidence type="ECO:0000256" key="11">
    <source>
        <dbReference type="ARBA" id="ARBA00043952"/>
    </source>
</evidence>
<gene>
    <name evidence="14" type="ORF">BECKDK2373B_GA0170837_106412</name>
</gene>
<evidence type="ECO:0000256" key="10">
    <source>
        <dbReference type="ARBA" id="ARBA00037847"/>
    </source>
</evidence>
<keyword evidence="7" id="KW-1133">Transmembrane helix</keyword>
<dbReference type="PANTHER" id="PTHR11929">
    <property type="entry name" value="ALPHA- 1,3 -FUCOSYLTRANSFERASE"/>
    <property type="match status" value="1"/>
</dbReference>
<dbReference type="PANTHER" id="PTHR11929:SF194">
    <property type="entry name" value="ALPHA-(1,3)-FUCOSYLTRANSFERASE 10"/>
    <property type="match status" value="1"/>
</dbReference>
<keyword evidence="4 14" id="KW-0808">Transferase</keyword>
<evidence type="ECO:0000259" key="12">
    <source>
        <dbReference type="Pfam" id="PF00852"/>
    </source>
</evidence>
<name>A0A450ST20_9GAMM</name>
<protein>
    <submittedName>
        <fullName evidence="14">Fucosyltransferase, N-terminal</fullName>
    </submittedName>
</protein>
<dbReference type="Pfam" id="PF17039">
    <property type="entry name" value="Glyco_tran_10_N"/>
    <property type="match status" value="1"/>
</dbReference>
<keyword evidence="8" id="KW-0472">Membrane</keyword>
<dbReference type="EMBL" id="CAADEX010000064">
    <property type="protein sequence ID" value="VFJ57199.1"/>
    <property type="molecule type" value="Genomic_DNA"/>
</dbReference>
<evidence type="ECO:0000256" key="4">
    <source>
        <dbReference type="ARBA" id="ARBA00022679"/>
    </source>
</evidence>
<proteinExistence type="inferred from homology"/>
<evidence type="ECO:0000256" key="2">
    <source>
        <dbReference type="ARBA" id="ARBA00008919"/>
    </source>
</evidence>
<dbReference type="AlphaFoldDB" id="A0A450ST20"/>
<feature type="domain" description="Fucosyltransferase N-terminal" evidence="13">
    <location>
        <begin position="27"/>
        <end position="104"/>
    </location>
</feature>
<keyword evidence="6" id="KW-0735">Signal-anchor</keyword>
<keyword evidence="9" id="KW-0325">Glycoprotein</keyword>
<organism evidence="14">
    <name type="scientific">Candidatus Kentrum sp. DK</name>
    <dbReference type="NCBI Taxonomy" id="2126562"/>
    <lineage>
        <taxon>Bacteria</taxon>
        <taxon>Pseudomonadati</taxon>
        <taxon>Pseudomonadota</taxon>
        <taxon>Gammaproteobacteria</taxon>
        <taxon>Candidatus Kentrum</taxon>
    </lineage>
</organism>
<evidence type="ECO:0000256" key="8">
    <source>
        <dbReference type="ARBA" id="ARBA00023136"/>
    </source>
</evidence>
<comment type="pathway">
    <text evidence="11">Protein modification.</text>
</comment>
<comment type="subcellular location">
    <subcellularLocation>
        <location evidence="10">Endomembrane system</location>
        <topology evidence="10">Single-pass membrane protein</topology>
    </subcellularLocation>
    <subcellularLocation>
        <location evidence="1">Membrane</location>
        <topology evidence="1">Single-pass type II membrane protein</topology>
    </subcellularLocation>
</comment>
<evidence type="ECO:0000256" key="5">
    <source>
        <dbReference type="ARBA" id="ARBA00022692"/>
    </source>
</evidence>
<sequence length="293" mass="33671">MENSPKILIVFFNTLWGAPLEYEGLPPGCQITTDHRYLPEADAVVFHIPDMGDIDKLPKSVGQIWVAWSMESEAHYPQLLDPGFMARFDLRMTYHLDADIVAPYFNADIVDADKLRNPPQPKSGLICCFLSSGINGNARNVYARELMRFVEVHSYGKTLRNRTLKEDNGRETKLATFARYKFVLSLENASTVDYVTEKLFEPLMAGSVPVYLGAPNVAEFAPGEHCFIDVNDFEGPEELAVYLKRLDNDEAAYREYLTWKTRPLRRRFRELLETQRKHPFARLCEKIQEIRGK</sequence>
<dbReference type="InterPro" id="IPR001503">
    <property type="entry name" value="Glyco_trans_10"/>
</dbReference>
<dbReference type="GO" id="GO:0012505">
    <property type="term" value="C:endomembrane system"/>
    <property type="evidence" value="ECO:0007669"/>
    <property type="project" value="UniProtKB-SubCell"/>
</dbReference>
<dbReference type="SUPFAM" id="SSF53756">
    <property type="entry name" value="UDP-Glycosyltransferase/glycogen phosphorylase"/>
    <property type="match status" value="1"/>
</dbReference>